<protein>
    <recommendedName>
        <fullName evidence="1">Helicase ATP-binding domain-containing protein</fullName>
    </recommendedName>
</protein>
<dbReference type="PROSITE" id="PS51192">
    <property type="entry name" value="HELICASE_ATP_BIND_1"/>
    <property type="match status" value="1"/>
</dbReference>
<gene>
    <name evidence="2" type="ORF">DA075_06015</name>
</gene>
<dbReference type="EMBL" id="CP028843">
    <property type="protein sequence ID" value="AWB24715.1"/>
    <property type="molecule type" value="Genomic_DNA"/>
</dbReference>
<dbReference type="GO" id="GO:0005524">
    <property type="term" value="F:ATP binding"/>
    <property type="evidence" value="ECO:0007669"/>
    <property type="project" value="InterPro"/>
</dbReference>
<dbReference type="OrthoDB" id="6626154at2"/>
<name>A0A2R4WT46_9HYPH</name>
<dbReference type="GO" id="GO:0003676">
    <property type="term" value="F:nucleic acid binding"/>
    <property type="evidence" value="ECO:0007669"/>
    <property type="project" value="InterPro"/>
</dbReference>
<accession>A0A2R4WT46</accession>
<keyword evidence="3" id="KW-1185">Reference proteome</keyword>
<dbReference type="KEGG" id="mee:DA075_06015"/>
<evidence type="ECO:0000313" key="2">
    <source>
        <dbReference type="EMBL" id="AWB24715.1"/>
    </source>
</evidence>
<feature type="domain" description="Helicase ATP-binding" evidence="1">
    <location>
        <begin position="1"/>
        <end position="203"/>
    </location>
</feature>
<proteinExistence type="predicted"/>
<dbReference type="InterPro" id="IPR011545">
    <property type="entry name" value="DEAD/DEAH_box_helicase_dom"/>
</dbReference>
<dbReference type="Pfam" id="PF00270">
    <property type="entry name" value="DEAD"/>
    <property type="match status" value="1"/>
</dbReference>
<organism evidence="2 3">
    <name type="scientific">Methylobacterium currus</name>
    <dbReference type="NCBI Taxonomy" id="2051553"/>
    <lineage>
        <taxon>Bacteria</taxon>
        <taxon>Pseudomonadati</taxon>
        <taxon>Pseudomonadota</taxon>
        <taxon>Alphaproteobacteria</taxon>
        <taxon>Hyphomicrobiales</taxon>
        <taxon>Methylobacteriaceae</taxon>
        <taxon>Methylobacterium</taxon>
    </lineage>
</organism>
<dbReference type="SUPFAM" id="SSF52540">
    <property type="entry name" value="P-loop containing nucleoside triphosphate hydrolases"/>
    <property type="match status" value="1"/>
</dbReference>
<evidence type="ECO:0000313" key="3">
    <source>
        <dbReference type="Proteomes" id="UP000244755"/>
    </source>
</evidence>
<reference evidence="2 3" key="1">
    <citation type="submission" date="2018-04" db="EMBL/GenBank/DDBJ databases">
        <title>Methylobacterium sp. PR1016A genome.</title>
        <authorList>
            <person name="Park W."/>
        </authorList>
    </citation>
    <scope>NUCLEOTIDE SEQUENCE [LARGE SCALE GENOMIC DNA]</scope>
    <source>
        <strain evidence="2 3">PR1016A</strain>
    </source>
</reference>
<dbReference type="AlphaFoldDB" id="A0A2R4WT46"/>
<dbReference type="Proteomes" id="UP000244755">
    <property type="component" value="Chromosome 1"/>
</dbReference>
<dbReference type="InterPro" id="IPR014001">
    <property type="entry name" value="Helicase_ATP-bd"/>
</dbReference>
<sequence length="799" mass="91470">MHRIKYVSAPCGSGKTHAVINNIVEGRYEENLLLVQPTTELIDNTNNEITRRRPSIHIEIFHSVITKGTSVASQLIERFRNPYDGNHVFITTHATFFSLPYVANKAKYDVVIDEAPVLLEHFNESLPVNHSIITKHLIVEPKGSSYGILKPNDVLELRSIAENRNKDSINQVFSKLAKLVLSADYISYVRLDQYQKLISGKDNRRLEVYSVLQPTIFSGYRSVTILGARFEETALFKYWSGKGVHFENDTDLESQLRYTDHNNGNLVRLHYGTEDNWSKHAREKKYPELRKKMIDASKLIFGERASVWSDNNDMKKKGDLADNNNIELPGKSHGLNSYQDIDNALIIPALNNKPDVQRFLREVLDISDTDQKIEMTGHTIYQALSRTSIRDPSNINMKDWIVADRVTAEYIASIYPGSTINSLGLLMPSACVRRGRPSVHKDSNQRKQVSREKKMRMIANLDEEEIFVREDDIQAVYWRREKCDVSPIRTNSYFVANFKGSIFNTMYDRKYGALAVFTDEKFIRELRECSRIRYETKDQNLLISPAYFDPYKVVEAYKSKENIVFIKGIWMDVDGGDMKPKDFAGMFPHLRIVCYNTFSSTSSNLRYRIYIPTDKAMTNEVYTLIIREIIYVVESSGFASKSKTAPKANRRFHGIDHKRNGCDLFYLPCQPQDPTGAFFMDFKKDRKPLKVKDWIFHGVSEDDAAYQPAPPPLSVSDELTPEQELKVADALREWDAVGSKRGNGNEGIFKLGLRLRHVGLSAWGLETALMQAAANANSPSDRKADVRRFIQRVRRGSFG</sequence>
<dbReference type="Gene3D" id="3.40.50.300">
    <property type="entry name" value="P-loop containing nucleotide triphosphate hydrolases"/>
    <property type="match status" value="1"/>
</dbReference>
<dbReference type="InterPro" id="IPR027417">
    <property type="entry name" value="P-loop_NTPase"/>
</dbReference>
<evidence type="ECO:0000259" key="1">
    <source>
        <dbReference type="PROSITE" id="PS51192"/>
    </source>
</evidence>
<dbReference type="RefSeq" id="WP_099956436.1">
    <property type="nucleotide sequence ID" value="NZ_CP028843.1"/>
</dbReference>